<comment type="caution">
    <text evidence="2">The sequence shown here is derived from an EMBL/GenBank/DDBJ whole genome shotgun (WGS) entry which is preliminary data.</text>
</comment>
<protein>
    <submittedName>
        <fullName evidence="2">Uncharacterized protein</fullName>
    </submittedName>
</protein>
<reference evidence="2 3" key="1">
    <citation type="journal article" date="2018" name="Sci. Rep.">
        <title>Genomic signatures of local adaptation to the degree of environmental predictability in rotifers.</title>
        <authorList>
            <person name="Franch-Gras L."/>
            <person name="Hahn C."/>
            <person name="Garcia-Roger E.M."/>
            <person name="Carmona M.J."/>
            <person name="Serra M."/>
            <person name="Gomez A."/>
        </authorList>
    </citation>
    <scope>NUCLEOTIDE SEQUENCE [LARGE SCALE GENOMIC DNA]</scope>
    <source>
        <strain evidence="2">HYR1</strain>
    </source>
</reference>
<name>A0A3M7P556_BRAPC</name>
<evidence type="ECO:0000313" key="3">
    <source>
        <dbReference type="Proteomes" id="UP000276133"/>
    </source>
</evidence>
<proteinExistence type="predicted"/>
<evidence type="ECO:0000256" key="1">
    <source>
        <dbReference type="SAM" id="Phobius"/>
    </source>
</evidence>
<dbReference type="AlphaFoldDB" id="A0A3M7P556"/>
<dbReference type="Proteomes" id="UP000276133">
    <property type="component" value="Unassembled WGS sequence"/>
</dbReference>
<accession>A0A3M7P556</accession>
<evidence type="ECO:0000313" key="2">
    <source>
        <dbReference type="EMBL" id="RMZ94182.1"/>
    </source>
</evidence>
<organism evidence="2 3">
    <name type="scientific">Brachionus plicatilis</name>
    <name type="common">Marine rotifer</name>
    <name type="synonym">Brachionus muelleri</name>
    <dbReference type="NCBI Taxonomy" id="10195"/>
    <lineage>
        <taxon>Eukaryota</taxon>
        <taxon>Metazoa</taxon>
        <taxon>Spiralia</taxon>
        <taxon>Gnathifera</taxon>
        <taxon>Rotifera</taxon>
        <taxon>Eurotatoria</taxon>
        <taxon>Monogononta</taxon>
        <taxon>Pseudotrocha</taxon>
        <taxon>Ploima</taxon>
        <taxon>Brachionidae</taxon>
        <taxon>Brachionus</taxon>
    </lineage>
</organism>
<keyword evidence="1" id="KW-1133">Transmembrane helix</keyword>
<keyword evidence="1" id="KW-0472">Membrane</keyword>
<keyword evidence="3" id="KW-1185">Reference proteome</keyword>
<sequence length="59" mass="7021">MKFILIKKTFVHYDIKKQIFTFKFIGIINSLKFFLYFSCQFFVVIGSGLVEIKPKTHLN</sequence>
<keyword evidence="1" id="KW-0812">Transmembrane</keyword>
<dbReference type="EMBL" id="REGN01013240">
    <property type="protein sequence ID" value="RMZ94182.1"/>
    <property type="molecule type" value="Genomic_DNA"/>
</dbReference>
<feature type="transmembrane region" description="Helical" evidence="1">
    <location>
        <begin position="33"/>
        <end position="50"/>
    </location>
</feature>
<gene>
    <name evidence="2" type="ORF">BpHYR1_042974</name>
</gene>